<dbReference type="PANTHER" id="PTHR48104">
    <property type="entry name" value="METACASPASE-4"/>
    <property type="match status" value="1"/>
</dbReference>
<dbReference type="InterPro" id="IPR050452">
    <property type="entry name" value="Metacaspase"/>
</dbReference>
<evidence type="ECO:0000256" key="2">
    <source>
        <dbReference type="SAM" id="MobiDB-lite"/>
    </source>
</evidence>
<comment type="similarity">
    <text evidence="1">Belongs to the peptidase C14B family.</text>
</comment>
<evidence type="ECO:0000256" key="1">
    <source>
        <dbReference type="ARBA" id="ARBA00009005"/>
    </source>
</evidence>
<feature type="region of interest" description="Disordered" evidence="2">
    <location>
        <begin position="17"/>
        <end position="49"/>
    </location>
</feature>
<name>A0ABR4BKY9_9LECA</name>
<protein>
    <recommendedName>
        <fullName evidence="3">Peptidase C14 caspase domain-containing protein</fullName>
    </recommendedName>
</protein>
<feature type="compositionally biased region" description="Low complexity" evidence="2">
    <location>
        <begin position="17"/>
        <end position="39"/>
    </location>
</feature>
<evidence type="ECO:0000259" key="3">
    <source>
        <dbReference type="Pfam" id="PF00656"/>
    </source>
</evidence>
<evidence type="ECO:0000313" key="4">
    <source>
        <dbReference type="EMBL" id="KAL2057424.1"/>
    </source>
</evidence>
<dbReference type="Pfam" id="PF00656">
    <property type="entry name" value="Peptidase_C14"/>
    <property type="match status" value="1"/>
</dbReference>
<keyword evidence="5" id="KW-1185">Reference proteome</keyword>
<comment type="caution">
    <text evidence="4">The sequence shown here is derived from an EMBL/GenBank/DDBJ whole genome shotgun (WGS) entry which is preliminary data.</text>
</comment>
<accession>A0ABR4BKY9</accession>
<feature type="domain" description="Peptidase C14 caspase" evidence="3">
    <location>
        <begin position="53"/>
        <end position="349"/>
    </location>
</feature>
<gene>
    <name evidence="4" type="ORF">ABVK25_002477</name>
</gene>
<evidence type="ECO:0000313" key="5">
    <source>
        <dbReference type="Proteomes" id="UP001590951"/>
    </source>
</evidence>
<dbReference type="PANTHER" id="PTHR48104:SF30">
    <property type="entry name" value="METACASPASE-1"/>
    <property type="match status" value="1"/>
</dbReference>
<feature type="compositionally biased region" description="Polar residues" evidence="2">
    <location>
        <begin position="40"/>
        <end position="49"/>
    </location>
</feature>
<dbReference type="InterPro" id="IPR011600">
    <property type="entry name" value="Pept_C14_caspase"/>
</dbReference>
<dbReference type="Gene3D" id="3.40.50.12660">
    <property type="match status" value="2"/>
</dbReference>
<dbReference type="Proteomes" id="UP001590951">
    <property type="component" value="Unassembled WGS sequence"/>
</dbReference>
<proteinExistence type="inferred from homology"/>
<sequence length="361" mass="40825">MYQNNQYQNSHYQGQYRGEYQGQGNQYQGNQHQTNQPQYSYSQNPQNNRRNVRKKSLLIGINYEGQSHALQGCRQDVRNMSQFLVTRGYPTDERSMVIMADDRKDAFYPSGHNILAAMDWLVSEPQCQCFLHYSGHGGLVKDPDGDRDSGFDSTIVPVDYETQGQLDSDLLHRHLVSKLPSSSTLFVVFDCCHSGSAIELPFVYRTDSDGNVNLMDNLKQGLHLMQTAQHLLQGGFTRDKVGDAKQLFAGAQSFFQGLKHRAEPQQEGLGEEHFMEDWKNEGKSVFMFSGCRDDQTSADATISGVHVGAMSWALLETLYSRPELTYVGVLQNTRQLLLGRYKQVPQLSVGTQVNLEQPLHI</sequence>
<organism evidence="4 5">
    <name type="scientific">Lepraria finkii</name>
    <dbReference type="NCBI Taxonomy" id="1340010"/>
    <lineage>
        <taxon>Eukaryota</taxon>
        <taxon>Fungi</taxon>
        <taxon>Dikarya</taxon>
        <taxon>Ascomycota</taxon>
        <taxon>Pezizomycotina</taxon>
        <taxon>Lecanoromycetes</taxon>
        <taxon>OSLEUM clade</taxon>
        <taxon>Lecanoromycetidae</taxon>
        <taxon>Lecanorales</taxon>
        <taxon>Lecanorineae</taxon>
        <taxon>Stereocaulaceae</taxon>
        <taxon>Lepraria</taxon>
    </lineage>
</organism>
<dbReference type="EMBL" id="JBHFEH010000005">
    <property type="protein sequence ID" value="KAL2057424.1"/>
    <property type="molecule type" value="Genomic_DNA"/>
</dbReference>
<reference evidence="4 5" key="1">
    <citation type="submission" date="2024-09" db="EMBL/GenBank/DDBJ databases">
        <title>Rethinking Asexuality: The Enigmatic Case of Functional Sexual Genes in Lepraria (Stereocaulaceae).</title>
        <authorList>
            <person name="Doellman M."/>
            <person name="Sun Y."/>
            <person name="Barcenas-Pena A."/>
            <person name="Lumbsch H.T."/>
            <person name="Grewe F."/>
        </authorList>
    </citation>
    <scope>NUCLEOTIDE SEQUENCE [LARGE SCALE GENOMIC DNA]</scope>
    <source>
        <strain evidence="4 5">Grewe 0041</strain>
    </source>
</reference>